<proteinExistence type="predicted"/>
<gene>
    <name evidence="2" type="primary">MAM3</name>
    <name evidence="2" type="ORF">TR140318</name>
</gene>
<organism evidence="2">
    <name type="scientific">Schistocephalus solidus</name>
    <name type="common">Tapeworm</name>
    <dbReference type="NCBI Taxonomy" id="70667"/>
    <lineage>
        <taxon>Eukaryota</taxon>
        <taxon>Metazoa</taxon>
        <taxon>Spiralia</taxon>
        <taxon>Lophotrochozoa</taxon>
        <taxon>Platyhelminthes</taxon>
        <taxon>Cestoda</taxon>
        <taxon>Eucestoda</taxon>
        <taxon>Diphyllobothriidea</taxon>
        <taxon>Diphyllobothriidae</taxon>
        <taxon>Schistocephalus</taxon>
    </lineage>
</organism>
<dbReference type="GO" id="GO:0005737">
    <property type="term" value="C:cytoplasm"/>
    <property type="evidence" value="ECO:0007669"/>
    <property type="project" value="TreeGrafter"/>
</dbReference>
<name>A0A0X3P9G1_SCHSO</name>
<evidence type="ECO:0000256" key="1">
    <source>
        <dbReference type="ARBA" id="ARBA00022737"/>
    </source>
</evidence>
<dbReference type="AlphaFoldDB" id="A0A0X3P9G1"/>
<protein>
    <submittedName>
        <fullName evidence="2">Protein MAM3</fullName>
    </submittedName>
</protein>
<dbReference type="Gene3D" id="3.10.580.10">
    <property type="entry name" value="CBS-domain"/>
    <property type="match status" value="1"/>
</dbReference>
<dbReference type="EMBL" id="GEEE01016658">
    <property type="protein sequence ID" value="JAP46567.1"/>
    <property type="molecule type" value="Transcribed_RNA"/>
</dbReference>
<reference evidence="2" key="1">
    <citation type="submission" date="2016-01" db="EMBL/GenBank/DDBJ databases">
        <title>Reference transcriptome for the parasite Schistocephalus solidus: insights into the molecular evolution of parasitism.</title>
        <authorList>
            <person name="Hebert F.O."/>
            <person name="Grambauer S."/>
            <person name="Barber I."/>
            <person name="Landry C.R."/>
            <person name="Aubin-Horth N."/>
        </authorList>
    </citation>
    <scope>NUCLEOTIDE SEQUENCE</scope>
</reference>
<dbReference type="PANTHER" id="PTHR12064:SF97">
    <property type="entry name" value="METAL TRANSPORTER CNNM-5"/>
    <property type="match status" value="1"/>
</dbReference>
<accession>A0A0X3P9G1</accession>
<evidence type="ECO:0000313" key="2">
    <source>
        <dbReference type="EMBL" id="JAP46567.1"/>
    </source>
</evidence>
<keyword evidence="1" id="KW-0677">Repeat</keyword>
<dbReference type="PANTHER" id="PTHR12064">
    <property type="entry name" value="METAL TRANSPORTER CNNM"/>
    <property type="match status" value="1"/>
</dbReference>
<dbReference type="GO" id="GO:0030026">
    <property type="term" value="P:intracellular manganese ion homeostasis"/>
    <property type="evidence" value="ECO:0007669"/>
    <property type="project" value="TreeGrafter"/>
</dbReference>
<dbReference type="InterPro" id="IPR046342">
    <property type="entry name" value="CBS_dom_sf"/>
</dbReference>
<sequence>MIAFKVGFQRIRAKLFSALNTFTYITLILTSPISYPVSKILNLVLKKERPTLFTRSELHTLIKMHGPLASPEDYDSPSTDISLPLSSSPTPPSSLILSTELDNAHFDASLVGLVQKNTKVSVLRRNGCSSLVEKDKTTSVKSELSEDEVRMISNILGLRDQTCNEIMSPLDNLFVLHTTDIIDKEFLSKITNCELSYVPVCINNDRSKMRGVINVHKVLACNALTNGSSLGDLIGRENPPWFQPLIYVSEKMSILTLLGIFRDAPQNRIVAVTNEVAFDSTSTIKCKIRGFGGPNDSHLAFYFEQRRQIQGLLKYGSNQTTQPSDFLSPANVQLIRATGIVTWKSLMDHLIKAPK</sequence>
<dbReference type="GO" id="GO:0010960">
    <property type="term" value="P:magnesium ion homeostasis"/>
    <property type="evidence" value="ECO:0007669"/>
    <property type="project" value="InterPro"/>
</dbReference>
<dbReference type="InterPro" id="IPR045095">
    <property type="entry name" value="ACDP"/>
</dbReference>
<dbReference type="SUPFAM" id="SSF54631">
    <property type="entry name" value="CBS-domain pair"/>
    <property type="match status" value="1"/>
</dbReference>